<dbReference type="Pfam" id="PF00023">
    <property type="entry name" value="Ank"/>
    <property type="match status" value="1"/>
</dbReference>
<evidence type="ECO:0000313" key="4">
    <source>
        <dbReference type="Proteomes" id="UP000694888"/>
    </source>
</evidence>
<protein>
    <submittedName>
        <fullName evidence="5">Ankyrin-3</fullName>
    </submittedName>
</protein>
<gene>
    <name evidence="5" type="primary">LOC106013489</name>
</gene>
<evidence type="ECO:0000313" key="5">
    <source>
        <dbReference type="RefSeq" id="XP_012944835.2"/>
    </source>
</evidence>
<dbReference type="RefSeq" id="XP_012944835.2">
    <property type="nucleotide sequence ID" value="XM_013089381.2"/>
</dbReference>
<dbReference type="PROSITE" id="PS50297">
    <property type="entry name" value="ANK_REP_REGION"/>
    <property type="match status" value="1"/>
</dbReference>
<name>A0ABM1AC13_APLCA</name>
<organism evidence="4 5">
    <name type="scientific">Aplysia californica</name>
    <name type="common">California sea hare</name>
    <dbReference type="NCBI Taxonomy" id="6500"/>
    <lineage>
        <taxon>Eukaryota</taxon>
        <taxon>Metazoa</taxon>
        <taxon>Spiralia</taxon>
        <taxon>Lophotrochozoa</taxon>
        <taxon>Mollusca</taxon>
        <taxon>Gastropoda</taxon>
        <taxon>Heterobranchia</taxon>
        <taxon>Euthyneura</taxon>
        <taxon>Tectipleura</taxon>
        <taxon>Aplysiida</taxon>
        <taxon>Aplysioidea</taxon>
        <taxon>Aplysiidae</taxon>
        <taxon>Aplysia</taxon>
    </lineage>
</organism>
<dbReference type="Proteomes" id="UP000694888">
    <property type="component" value="Unplaced"/>
</dbReference>
<evidence type="ECO:0000256" key="2">
    <source>
        <dbReference type="ARBA" id="ARBA00023043"/>
    </source>
</evidence>
<dbReference type="GeneID" id="106013489"/>
<sequence length="146" mass="15447">MTALHLAAKHGHIDVMNGLKEFIPFRTASEKTGLTALHVAAHYGKADFVREMLTIVSACVKSESPISSTYGSQWSSEAGMTPLHFAAQSGHEGLVRILLNCPGVQTDAPTSVTVLMSCSHPSSVMSPLSSLAFIFATRSIIAFTGA</sequence>
<keyword evidence="2 3" id="KW-0040">ANK repeat</keyword>
<evidence type="ECO:0000256" key="1">
    <source>
        <dbReference type="ARBA" id="ARBA00022737"/>
    </source>
</evidence>
<dbReference type="Pfam" id="PF12796">
    <property type="entry name" value="Ank_2"/>
    <property type="match status" value="1"/>
</dbReference>
<dbReference type="Gene3D" id="1.25.40.20">
    <property type="entry name" value="Ankyrin repeat-containing domain"/>
    <property type="match status" value="1"/>
</dbReference>
<dbReference type="PANTHER" id="PTHR24166:SF48">
    <property type="entry name" value="PROTEIN VAPYRIN"/>
    <property type="match status" value="1"/>
</dbReference>
<dbReference type="InterPro" id="IPR002110">
    <property type="entry name" value="Ankyrin_rpt"/>
</dbReference>
<accession>A0ABM1AC13</accession>
<dbReference type="InterPro" id="IPR050889">
    <property type="entry name" value="Dendritic_Spine_Reg/Scaffold"/>
</dbReference>
<dbReference type="PANTHER" id="PTHR24166">
    <property type="entry name" value="ROLLING PEBBLES, ISOFORM B"/>
    <property type="match status" value="1"/>
</dbReference>
<keyword evidence="4" id="KW-1185">Reference proteome</keyword>
<dbReference type="SUPFAM" id="SSF48403">
    <property type="entry name" value="Ankyrin repeat"/>
    <property type="match status" value="1"/>
</dbReference>
<dbReference type="PROSITE" id="PS50088">
    <property type="entry name" value="ANK_REPEAT"/>
    <property type="match status" value="1"/>
</dbReference>
<reference evidence="5" key="1">
    <citation type="submission" date="2025-08" db="UniProtKB">
        <authorList>
            <consortium name="RefSeq"/>
        </authorList>
    </citation>
    <scope>IDENTIFICATION</scope>
</reference>
<feature type="repeat" description="ANK" evidence="3">
    <location>
        <begin position="78"/>
        <end position="100"/>
    </location>
</feature>
<keyword evidence="1" id="KW-0677">Repeat</keyword>
<dbReference type="InterPro" id="IPR036770">
    <property type="entry name" value="Ankyrin_rpt-contain_sf"/>
</dbReference>
<proteinExistence type="predicted"/>
<evidence type="ECO:0000256" key="3">
    <source>
        <dbReference type="PROSITE-ProRule" id="PRU00023"/>
    </source>
</evidence>
<dbReference type="SMART" id="SM00248">
    <property type="entry name" value="ANK"/>
    <property type="match status" value="3"/>
</dbReference>